<gene>
    <name evidence="5" type="primary">putative Disks large homolog 5</name>
    <name evidence="5" type="ORF">CLUMA_CG014184</name>
</gene>
<dbReference type="InterPro" id="IPR036028">
    <property type="entry name" value="SH3-like_dom_sf"/>
</dbReference>
<feature type="compositionally biased region" description="Low complexity" evidence="2">
    <location>
        <begin position="635"/>
        <end position="646"/>
    </location>
</feature>
<feature type="compositionally biased region" description="Low complexity" evidence="2">
    <location>
        <begin position="1116"/>
        <end position="1128"/>
    </location>
</feature>
<dbReference type="Gene3D" id="2.30.42.10">
    <property type="match status" value="4"/>
</dbReference>
<feature type="region of interest" description="Disordered" evidence="2">
    <location>
        <begin position="627"/>
        <end position="646"/>
    </location>
</feature>
<dbReference type="Pfam" id="PF00595">
    <property type="entry name" value="PDZ"/>
    <property type="match status" value="3"/>
</dbReference>
<keyword evidence="1" id="KW-0175">Coiled coil</keyword>
<dbReference type="PROSITE" id="PS50052">
    <property type="entry name" value="GUANYLATE_KINASE_2"/>
    <property type="match status" value="1"/>
</dbReference>
<feature type="domain" description="PDZ" evidence="4">
    <location>
        <begin position="1148"/>
        <end position="1228"/>
    </location>
</feature>
<evidence type="ECO:0000259" key="4">
    <source>
        <dbReference type="PROSITE" id="PS50106"/>
    </source>
</evidence>
<dbReference type="Proteomes" id="UP000183832">
    <property type="component" value="Unassembled WGS sequence"/>
</dbReference>
<feature type="domain" description="PDZ" evidence="4">
    <location>
        <begin position="966"/>
        <end position="1045"/>
    </location>
</feature>
<keyword evidence="6" id="KW-1185">Reference proteome</keyword>
<dbReference type="InterPro" id="IPR035537">
    <property type="entry name" value="DLG5_SH3"/>
</dbReference>
<evidence type="ECO:0000259" key="3">
    <source>
        <dbReference type="PROSITE" id="PS50052"/>
    </source>
</evidence>
<reference evidence="5 6" key="1">
    <citation type="submission" date="2015-04" db="EMBL/GenBank/DDBJ databases">
        <authorList>
            <person name="Syromyatnikov M.Y."/>
            <person name="Popov V.N."/>
        </authorList>
    </citation>
    <scope>NUCLEOTIDE SEQUENCE [LARGE SCALE GENOMIC DNA]</scope>
</reference>
<dbReference type="SUPFAM" id="SSF52540">
    <property type="entry name" value="P-loop containing nucleoside triphosphate hydrolases"/>
    <property type="match status" value="1"/>
</dbReference>
<dbReference type="SMART" id="SM00228">
    <property type="entry name" value="PDZ"/>
    <property type="match status" value="4"/>
</dbReference>
<evidence type="ECO:0000313" key="5">
    <source>
        <dbReference type="EMBL" id="CRL01231.1"/>
    </source>
</evidence>
<feature type="domain" description="Guanylate kinase-like" evidence="3">
    <location>
        <begin position="1423"/>
        <end position="1553"/>
    </location>
</feature>
<evidence type="ECO:0000313" key="6">
    <source>
        <dbReference type="Proteomes" id="UP000183832"/>
    </source>
</evidence>
<dbReference type="STRING" id="568069.A0A1J1ILV9"/>
<dbReference type="InterPro" id="IPR008145">
    <property type="entry name" value="GK/Ca_channel_bsu"/>
</dbReference>
<feature type="region of interest" description="Disordered" evidence="2">
    <location>
        <begin position="1050"/>
        <end position="1140"/>
    </location>
</feature>
<dbReference type="InterPro" id="IPR053004">
    <property type="entry name" value="MAGUK_Signaling_Regulators"/>
</dbReference>
<dbReference type="CDD" id="cd11860">
    <property type="entry name" value="SH3_DLG5"/>
    <property type="match status" value="1"/>
</dbReference>
<organism evidence="5 6">
    <name type="scientific">Clunio marinus</name>
    <dbReference type="NCBI Taxonomy" id="568069"/>
    <lineage>
        <taxon>Eukaryota</taxon>
        <taxon>Metazoa</taxon>
        <taxon>Ecdysozoa</taxon>
        <taxon>Arthropoda</taxon>
        <taxon>Hexapoda</taxon>
        <taxon>Insecta</taxon>
        <taxon>Pterygota</taxon>
        <taxon>Neoptera</taxon>
        <taxon>Endopterygota</taxon>
        <taxon>Diptera</taxon>
        <taxon>Nematocera</taxon>
        <taxon>Chironomoidea</taxon>
        <taxon>Chironomidae</taxon>
        <taxon>Clunio</taxon>
    </lineage>
</organism>
<feature type="region of interest" description="Disordered" evidence="2">
    <location>
        <begin position="761"/>
        <end position="780"/>
    </location>
</feature>
<dbReference type="PANTHER" id="PTHR46360:SF1">
    <property type="entry name" value="DISKS LARGE HOMOLOG 5"/>
    <property type="match status" value="1"/>
</dbReference>
<accession>A0A1J1ILV9</accession>
<dbReference type="GO" id="GO:0005886">
    <property type="term" value="C:plasma membrane"/>
    <property type="evidence" value="ECO:0007669"/>
    <property type="project" value="TreeGrafter"/>
</dbReference>
<sequence length="1553" mass="174950">MSRSCESTCTHSLEVDYLNEKYREVMSHNSALREQLNSRKLQDPVKYLKLCEELTKERNELKQQLTESEFEVNQVLSERDTVLKENQSLFDKNDSLRKELEKVLKSRDEYIKENEGLKKKLGVLIQSNDELLSLEVANQEIDQLKKLIEKIKSEAAKAMQESEIAKGRRDWAISEREKIVHERDSVRNLCDELRKERDTATSKLLAAIRDKDEAFKKIEQLNEKIDVLSNTKKSFDNHGYHKKQRMDSEDEIEVDVSHMLVNADLGLTLDCGNENTDYNGNSFYPQVVYVEPNSVFYGKLHTNDFIQFINGIDCSTLSQRMLFKTIRTSAPTCKMIVKRSKPILKGIYNVQLQLANNSNHGIIFDTGVYIADIEQNSAAHYEPLISAGDRVLQINDKTVEGLKNSTELNQIIMNIKNNEKLSLKIMKDGKTTNESSATSLNRGWSKMINCSTQTDQNELKRNVENNYNTSVIPFTPSTNIQEADISLFNSISSSSPNSNKSASSKLSGMFQRIRKLANSSSKDNQENDAIAVLDSVLDSQDSLDNNNAQEKGKKLKNKKNIAKSWPRAAMVMHDSGKSHSGTVVFNRKKNRPQLYLISTDDQPTVQDERKELKEKITSEKQKVVNTFFAPPLPPTTASRSSNRNSNPLPITNQFMLRNSAVPPRSTLPSNPTSKSPIYMGTIYEPTSKNYNLKRLSLNLSSANTKSHFQHNSFIPIKTSNSIESPSISKSPLEAPKEDGLDFTTPKMNKYFSNYSNKYDGTSEGDNLSSSGGVSQQDSLNNASIGMIPSHMRMQSVGCGQGSSGLYSSSYLASRYASPLPFPSNDLLPPCHDLNLQSSSLHNSQNSSIDYSFPPKVKSQLSREEMQAFQGITSIGSYQEGISGTFPRNRGNAFRMGANQVGLPIISKSIKISNNSLDYCGTPDRASPMPTFQIQIVEQGRNVNINKRNSLSDYAMGYKPNIGEQRRVHIDKSEKPLGISIRCRNNRGVFVSHVGENSIASQVGLQIGDQLLEFCGINMRSATYDLAAKFLRQCGNSITMVVQYNPEKYDELSTSDENVSRSDDSTPQNSPKVTRSVMSTDSIQNTRMSSLPPQESSHSTGTLRTHRHPIMSPPPISQGKSASFVSSSSNGNHMMPGNPFTLGKDQPRIVYIETRKNPNLGVSLVGGNAYGIFIHSVQKNSIANEVGLRVGDQILEYNGTDLRRATAEYAAFELAKPADKVTAIVQYNIQKFNQAKAKQGDSFYIRVGFDRKVESNKSDLSYAKDEVLELSFNKDDVLYVENTMFNGVSGHWRAWKLDEHGCRLQCGIIPSQMKVEEELRLLGDTVEGDSSSSRRSSTSARRSFFKRIKPQRGSSRDSKELASFSNTHLSLYLEPSVNDDSPMSYQRVERLDYKYRPVLVIGALSEWVVDKMIIDFPEQFHRCIVSQMRCSKEEIEMRLNNNSIIEYRRRGSLFECVSLQAVKNNKQSHCILDVNLSAVERLHRNQIYPIVLLLKFKSAKQIKEIKESRYGTATMFSTKQAKEMYEHALKLESEYRQYISGKFLLLYKALTSHI</sequence>
<feature type="coiled-coil region" evidence="1">
    <location>
        <begin position="51"/>
        <end position="238"/>
    </location>
</feature>
<dbReference type="SUPFAM" id="SSF50044">
    <property type="entry name" value="SH3-domain"/>
    <property type="match status" value="1"/>
</dbReference>
<dbReference type="GO" id="GO:0035331">
    <property type="term" value="P:negative regulation of hippo signaling"/>
    <property type="evidence" value="ECO:0007669"/>
    <property type="project" value="TreeGrafter"/>
</dbReference>
<evidence type="ECO:0000256" key="2">
    <source>
        <dbReference type="SAM" id="MobiDB-lite"/>
    </source>
</evidence>
<dbReference type="SUPFAM" id="SSF50156">
    <property type="entry name" value="PDZ domain-like"/>
    <property type="match status" value="4"/>
</dbReference>
<dbReference type="CDD" id="cd06767">
    <property type="entry name" value="PDZ3_DLG5-like"/>
    <property type="match status" value="1"/>
</dbReference>
<evidence type="ECO:0000256" key="1">
    <source>
        <dbReference type="SAM" id="Coils"/>
    </source>
</evidence>
<dbReference type="OrthoDB" id="10067129at2759"/>
<feature type="compositionally biased region" description="Polar residues" evidence="2">
    <location>
        <begin position="1064"/>
        <end position="1102"/>
    </location>
</feature>
<dbReference type="EMBL" id="CVRI01000055">
    <property type="protein sequence ID" value="CRL01231.1"/>
    <property type="molecule type" value="Genomic_DNA"/>
</dbReference>
<dbReference type="InterPro" id="IPR008144">
    <property type="entry name" value="Guanylate_kin-like_dom"/>
</dbReference>
<dbReference type="SMART" id="SM00072">
    <property type="entry name" value="GuKc"/>
    <property type="match status" value="1"/>
</dbReference>
<feature type="domain" description="PDZ" evidence="4">
    <location>
        <begin position="253"/>
        <end position="341"/>
    </location>
</feature>
<name>A0A1J1ILV9_9DIPT</name>
<dbReference type="PANTHER" id="PTHR46360">
    <property type="entry name" value="DISKS LARGE HOMOLOG 5"/>
    <property type="match status" value="1"/>
</dbReference>
<dbReference type="Gene3D" id="2.30.30.40">
    <property type="entry name" value="SH3 Domains"/>
    <property type="match status" value="1"/>
</dbReference>
<proteinExistence type="predicted"/>
<dbReference type="InterPro" id="IPR027417">
    <property type="entry name" value="P-loop_NTPase"/>
</dbReference>
<feature type="region of interest" description="Disordered" evidence="2">
    <location>
        <begin position="721"/>
        <end position="741"/>
    </location>
</feature>
<feature type="domain" description="PDZ" evidence="4">
    <location>
        <begin position="349"/>
        <end position="429"/>
    </location>
</feature>
<dbReference type="InterPro" id="IPR036034">
    <property type="entry name" value="PDZ_sf"/>
</dbReference>
<dbReference type="Gene3D" id="3.40.50.300">
    <property type="entry name" value="P-loop containing nucleotide triphosphate hydrolases"/>
    <property type="match status" value="1"/>
</dbReference>
<dbReference type="Pfam" id="PF00625">
    <property type="entry name" value="Guanylate_kin"/>
    <property type="match status" value="1"/>
</dbReference>
<dbReference type="PROSITE" id="PS50106">
    <property type="entry name" value="PDZ"/>
    <property type="match status" value="4"/>
</dbReference>
<protein>
    <submittedName>
        <fullName evidence="5">CLUMA_CG014184, isoform A</fullName>
    </submittedName>
</protein>
<dbReference type="InterPro" id="IPR001478">
    <property type="entry name" value="PDZ"/>
</dbReference>
<feature type="compositionally biased region" description="Low complexity" evidence="2">
    <location>
        <begin position="721"/>
        <end position="731"/>
    </location>
</feature>